<dbReference type="GO" id="GO:0005925">
    <property type="term" value="C:focal adhesion"/>
    <property type="evidence" value="ECO:0007669"/>
    <property type="project" value="TreeGrafter"/>
</dbReference>
<dbReference type="Gene3D" id="2.10.25.10">
    <property type="entry name" value="Laminin"/>
    <property type="match status" value="2"/>
</dbReference>
<dbReference type="GO" id="GO:0007229">
    <property type="term" value="P:integrin-mediated signaling pathway"/>
    <property type="evidence" value="ECO:0007669"/>
    <property type="project" value="UniProtKB-KW"/>
</dbReference>
<evidence type="ECO:0000313" key="15">
    <source>
        <dbReference type="Proteomes" id="UP000887566"/>
    </source>
</evidence>
<dbReference type="GO" id="GO:0016477">
    <property type="term" value="P:cell migration"/>
    <property type="evidence" value="ECO:0007669"/>
    <property type="project" value="TreeGrafter"/>
</dbReference>
<dbReference type="GO" id="GO:0098609">
    <property type="term" value="P:cell-cell adhesion"/>
    <property type="evidence" value="ECO:0007669"/>
    <property type="project" value="TreeGrafter"/>
</dbReference>
<evidence type="ECO:0000256" key="3">
    <source>
        <dbReference type="ARBA" id="ARBA00022536"/>
    </source>
</evidence>
<sequence>MRKVHFDDLAVQRRSSVCSRDSPDFMDYEIPLRPAPVLFFIAGLLVAVVIAAVVAIYLMANTTQNIQISQLLNSTTELLNLTLTGVDCLHKEDDCKMPNSSLMCEGRGECTCGFCKCSASSGKANFTGNYCECGHCPTSPNGDVCSSKGVCDCGVCRCEPQFHGKACEQERDSGVLLTPPHGTKLNSTVEERKISHFEKRKEDLNHQQPS</sequence>
<accession>A0A914VAN3</accession>
<dbReference type="WBParaSite" id="PSAMB.scaffold1733size28308.g14591.t1">
    <property type="protein sequence ID" value="PSAMB.scaffold1733size28308.g14591.t1"/>
    <property type="gene ID" value="PSAMB.scaffold1733size28308.g14591"/>
</dbReference>
<comment type="similarity">
    <text evidence="2">Belongs to the integrin beta chain family.</text>
</comment>
<dbReference type="GO" id="GO:0007160">
    <property type="term" value="P:cell-matrix adhesion"/>
    <property type="evidence" value="ECO:0007669"/>
    <property type="project" value="TreeGrafter"/>
</dbReference>
<keyword evidence="9 12" id="KW-0472">Membrane</keyword>
<dbReference type="PROSITE" id="PS00243">
    <property type="entry name" value="I_EGF_1"/>
    <property type="match status" value="1"/>
</dbReference>
<reference evidence="16" key="1">
    <citation type="submission" date="2022-11" db="UniProtKB">
        <authorList>
            <consortium name="WormBaseParasite"/>
        </authorList>
    </citation>
    <scope>IDENTIFICATION</scope>
</reference>
<evidence type="ECO:0000256" key="6">
    <source>
        <dbReference type="ARBA" id="ARBA00022737"/>
    </source>
</evidence>
<keyword evidence="15" id="KW-1185">Reference proteome</keyword>
<evidence type="ECO:0000256" key="10">
    <source>
        <dbReference type="ARBA" id="ARBA00023157"/>
    </source>
</evidence>
<evidence type="ECO:0000259" key="14">
    <source>
        <dbReference type="Pfam" id="PF23105"/>
    </source>
</evidence>
<protein>
    <submittedName>
        <fullName evidence="16">EGF-like domain-containing protein</fullName>
    </submittedName>
</protein>
<dbReference type="SUPFAM" id="SSF57196">
    <property type="entry name" value="EGF/Laminin"/>
    <property type="match status" value="1"/>
</dbReference>
<dbReference type="GO" id="GO:0005178">
    <property type="term" value="F:integrin binding"/>
    <property type="evidence" value="ECO:0007669"/>
    <property type="project" value="TreeGrafter"/>
</dbReference>
<keyword evidence="5" id="KW-0732">Signal</keyword>
<name>A0A914VAN3_9BILA</name>
<feature type="transmembrane region" description="Helical" evidence="12">
    <location>
        <begin position="37"/>
        <end position="60"/>
    </location>
</feature>
<evidence type="ECO:0000256" key="1">
    <source>
        <dbReference type="ARBA" id="ARBA00004479"/>
    </source>
</evidence>
<feature type="domain" description="Integrin beta epidermal growth factor-like" evidence="14">
    <location>
        <begin position="91"/>
        <end position="132"/>
    </location>
</feature>
<dbReference type="InterPro" id="IPR057073">
    <property type="entry name" value="EGF_integrin_2"/>
</dbReference>
<evidence type="ECO:0000256" key="11">
    <source>
        <dbReference type="ARBA" id="ARBA00023180"/>
    </source>
</evidence>
<feature type="domain" description="Epidermal growth factor-like" evidence="13">
    <location>
        <begin position="136"/>
        <end position="167"/>
    </location>
</feature>
<dbReference type="PANTHER" id="PTHR10082:SF60">
    <property type="entry name" value="INTEGRIN BETA-PS"/>
    <property type="match status" value="1"/>
</dbReference>
<keyword evidence="10" id="KW-1015">Disulfide bond</keyword>
<dbReference type="PANTHER" id="PTHR10082">
    <property type="entry name" value="INTEGRIN BETA SUBUNIT"/>
    <property type="match status" value="1"/>
</dbReference>
<evidence type="ECO:0000313" key="16">
    <source>
        <dbReference type="WBParaSite" id="PSAMB.scaffold1733size28308.g14591.t1"/>
    </source>
</evidence>
<comment type="subcellular location">
    <subcellularLocation>
        <location evidence="1">Membrane</location>
        <topology evidence="1">Single-pass type I membrane protein</topology>
    </subcellularLocation>
</comment>
<evidence type="ECO:0000259" key="13">
    <source>
        <dbReference type="Pfam" id="PF07974"/>
    </source>
</evidence>
<dbReference type="PROSITE" id="PS52047">
    <property type="entry name" value="I_EGF_2"/>
    <property type="match status" value="1"/>
</dbReference>
<dbReference type="InterPro" id="IPR015812">
    <property type="entry name" value="Integrin_bsu"/>
</dbReference>
<keyword evidence="4 12" id="KW-0812">Transmembrane</keyword>
<evidence type="ECO:0000256" key="9">
    <source>
        <dbReference type="ARBA" id="ARBA00023136"/>
    </source>
</evidence>
<dbReference type="GO" id="GO:0008305">
    <property type="term" value="C:integrin complex"/>
    <property type="evidence" value="ECO:0007669"/>
    <property type="project" value="TreeGrafter"/>
</dbReference>
<dbReference type="GO" id="GO:0009986">
    <property type="term" value="C:cell surface"/>
    <property type="evidence" value="ECO:0007669"/>
    <property type="project" value="TreeGrafter"/>
</dbReference>
<keyword evidence="7 12" id="KW-1133">Transmembrane helix</keyword>
<dbReference type="Proteomes" id="UP000887566">
    <property type="component" value="Unplaced"/>
</dbReference>
<dbReference type="Pfam" id="PF07974">
    <property type="entry name" value="EGF_2"/>
    <property type="match status" value="1"/>
</dbReference>
<dbReference type="InterPro" id="IPR013111">
    <property type="entry name" value="EGF_extracell"/>
</dbReference>
<evidence type="ECO:0000256" key="2">
    <source>
        <dbReference type="ARBA" id="ARBA00007449"/>
    </source>
</evidence>
<evidence type="ECO:0000256" key="8">
    <source>
        <dbReference type="ARBA" id="ARBA00023037"/>
    </source>
</evidence>
<evidence type="ECO:0000256" key="4">
    <source>
        <dbReference type="ARBA" id="ARBA00022692"/>
    </source>
</evidence>
<evidence type="ECO:0000256" key="5">
    <source>
        <dbReference type="ARBA" id="ARBA00022729"/>
    </source>
</evidence>
<organism evidence="15 16">
    <name type="scientific">Plectus sambesii</name>
    <dbReference type="NCBI Taxonomy" id="2011161"/>
    <lineage>
        <taxon>Eukaryota</taxon>
        <taxon>Metazoa</taxon>
        <taxon>Ecdysozoa</taxon>
        <taxon>Nematoda</taxon>
        <taxon>Chromadorea</taxon>
        <taxon>Plectida</taxon>
        <taxon>Plectina</taxon>
        <taxon>Plectoidea</taxon>
        <taxon>Plectidae</taxon>
        <taxon>Plectus</taxon>
    </lineage>
</organism>
<dbReference type="GO" id="GO:0033627">
    <property type="term" value="P:cell adhesion mediated by integrin"/>
    <property type="evidence" value="ECO:0007669"/>
    <property type="project" value="TreeGrafter"/>
</dbReference>
<dbReference type="InterPro" id="IPR057243">
    <property type="entry name" value="Integrin_I-EGF_CS"/>
</dbReference>
<proteinExistence type="inferred from homology"/>
<evidence type="ECO:0000256" key="7">
    <source>
        <dbReference type="ARBA" id="ARBA00022989"/>
    </source>
</evidence>
<keyword evidence="6" id="KW-0677">Repeat</keyword>
<evidence type="ECO:0000256" key="12">
    <source>
        <dbReference type="SAM" id="Phobius"/>
    </source>
</evidence>
<dbReference type="Pfam" id="PF23105">
    <property type="entry name" value="EGF_integrin"/>
    <property type="match status" value="1"/>
</dbReference>
<dbReference type="FunFam" id="2.10.25.10:FF:000036">
    <property type="entry name" value="Integrin beta"/>
    <property type="match status" value="1"/>
</dbReference>
<keyword evidence="11" id="KW-0325">Glycoprotein</keyword>
<dbReference type="AlphaFoldDB" id="A0A914VAN3"/>
<keyword evidence="8" id="KW-0401">Integrin</keyword>
<keyword evidence="3" id="KW-0245">EGF-like domain</keyword>